<name>A0ABC8UE27_9AQUA</name>
<dbReference type="Proteomes" id="UP001642360">
    <property type="component" value="Unassembled WGS sequence"/>
</dbReference>
<sequence length="59" mass="6402">MAVPGRRNGLMGDDDEEDALFEEVEERLLLDPESDTPPHLRDLASAAALGDVDALRLAL</sequence>
<reference evidence="1 2" key="1">
    <citation type="submission" date="2024-02" db="EMBL/GenBank/DDBJ databases">
        <authorList>
            <person name="Vignale AGUSTIN F."/>
            <person name="Sosa J E."/>
            <person name="Modenutti C."/>
        </authorList>
    </citation>
    <scope>NUCLEOTIDE SEQUENCE [LARGE SCALE GENOMIC DNA]</scope>
</reference>
<comment type="caution">
    <text evidence="1">The sequence shown here is derived from an EMBL/GenBank/DDBJ whole genome shotgun (WGS) entry which is preliminary data.</text>
</comment>
<organism evidence="1 2">
    <name type="scientific">Ilex paraguariensis</name>
    <name type="common">yerba mate</name>
    <dbReference type="NCBI Taxonomy" id="185542"/>
    <lineage>
        <taxon>Eukaryota</taxon>
        <taxon>Viridiplantae</taxon>
        <taxon>Streptophyta</taxon>
        <taxon>Embryophyta</taxon>
        <taxon>Tracheophyta</taxon>
        <taxon>Spermatophyta</taxon>
        <taxon>Magnoliopsida</taxon>
        <taxon>eudicotyledons</taxon>
        <taxon>Gunneridae</taxon>
        <taxon>Pentapetalae</taxon>
        <taxon>asterids</taxon>
        <taxon>campanulids</taxon>
        <taxon>Aquifoliales</taxon>
        <taxon>Aquifoliaceae</taxon>
        <taxon>Ilex</taxon>
    </lineage>
</organism>
<evidence type="ECO:0000313" key="2">
    <source>
        <dbReference type="Proteomes" id="UP001642360"/>
    </source>
</evidence>
<evidence type="ECO:0000313" key="1">
    <source>
        <dbReference type="EMBL" id="CAK9179084.1"/>
    </source>
</evidence>
<feature type="non-terminal residue" evidence="1">
    <location>
        <position position="1"/>
    </location>
</feature>
<protein>
    <submittedName>
        <fullName evidence="1">Uncharacterized protein</fullName>
    </submittedName>
</protein>
<dbReference type="EMBL" id="CAUOFW020007396">
    <property type="protein sequence ID" value="CAK9179084.1"/>
    <property type="molecule type" value="Genomic_DNA"/>
</dbReference>
<accession>A0ABC8UE27</accession>
<gene>
    <name evidence="1" type="ORF">ILEXP_LOCUS49025</name>
</gene>
<keyword evidence="2" id="KW-1185">Reference proteome</keyword>
<dbReference type="AlphaFoldDB" id="A0ABC8UE27"/>
<proteinExistence type="predicted"/>
<feature type="non-terminal residue" evidence="1">
    <location>
        <position position="59"/>
    </location>
</feature>